<dbReference type="Proteomes" id="UP000756921">
    <property type="component" value="Unassembled WGS sequence"/>
</dbReference>
<comment type="caution">
    <text evidence="2">The sequence shown here is derived from an EMBL/GenBank/DDBJ whole genome shotgun (WGS) entry which is preliminary data.</text>
</comment>
<name>A0A9P6GCR3_9PLEO</name>
<keyword evidence="3" id="KW-1185">Reference proteome</keyword>
<sequence length="628" mass="69750">MPFCSESLSPYVDRSLVVSRYSPYYPYQHDSDPESCDQQLSSHVSRSLPALALRLQDPRLKCGRNLGWNIDWAVAFLVNHLDPHNSPDTATVLKNIRCRAATLGKEGYTLEISLCVFNKLDETLFAGHLKNAVYLELRKLHPDVSGATHTHGWGRDPKVRRVSIYLNSDAVQQARSGALIGTLIHHMIHAYFLVACGPQVEKETGYGRLAHGLHFGKIMSTIKKLSGSNGHPLTSLDFGHTLNQTNRLFYDEYYYQQRKPHHKRRGKDKWYCSNCYSDVATLSNGDIDAWYDSVCKPLLALPETLRTSTVQIYNTRQHILEDTLRAETTPSTESNEFIYKGKSVLVPAALLENYCSIRRAFEKLGCRYLELEELTDADTVLRFFELLHTGSYGPDTKGVLSLGRKGPPIIKSPSAGEPLLLADIRMYKMGLVTGFNELKGPALERMYKHAVTYEDPISLLTELYGCGEPDADLKTWTRKFLGRAPEGEWGSGPVAGEPSNLAKLECEMLGWKARFYNLLEGSSALKYEVGRVKRELLASGMYAAAPAPGVFGTPPLLGMPPRRLGPQMTLGMRQGGYLGLPWLAPEVDVERRAACAATAVAAAGEAYLAAGLGYADDYDDVVSSWGSW</sequence>
<gene>
    <name evidence="2" type="ORF">PMIN01_09591</name>
</gene>
<evidence type="ECO:0000259" key="1">
    <source>
        <dbReference type="Pfam" id="PF10263"/>
    </source>
</evidence>
<dbReference type="InterPro" id="IPR006640">
    <property type="entry name" value="SprT-like_domain"/>
</dbReference>
<proteinExistence type="predicted"/>
<organism evidence="2 3">
    <name type="scientific">Paraphaeosphaeria minitans</name>
    <dbReference type="NCBI Taxonomy" id="565426"/>
    <lineage>
        <taxon>Eukaryota</taxon>
        <taxon>Fungi</taxon>
        <taxon>Dikarya</taxon>
        <taxon>Ascomycota</taxon>
        <taxon>Pezizomycotina</taxon>
        <taxon>Dothideomycetes</taxon>
        <taxon>Pleosporomycetidae</taxon>
        <taxon>Pleosporales</taxon>
        <taxon>Massarineae</taxon>
        <taxon>Didymosphaeriaceae</taxon>
        <taxon>Paraphaeosphaeria</taxon>
    </lineage>
</organism>
<dbReference type="GO" id="GO:0006950">
    <property type="term" value="P:response to stress"/>
    <property type="evidence" value="ECO:0007669"/>
    <property type="project" value="UniProtKB-ARBA"/>
</dbReference>
<evidence type="ECO:0000313" key="3">
    <source>
        <dbReference type="Proteomes" id="UP000756921"/>
    </source>
</evidence>
<dbReference type="OrthoDB" id="5236983at2759"/>
<evidence type="ECO:0000313" key="2">
    <source>
        <dbReference type="EMBL" id="KAF9732733.1"/>
    </source>
</evidence>
<dbReference type="AlphaFoldDB" id="A0A9P6GCR3"/>
<dbReference type="EMBL" id="WJXW01000010">
    <property type="protein sequence ID" value="KAF9732733.1"/>
    <property type="molecule type" value="Genomic_DNA"/>
</dbReference>
<feature type="domain" description="SprT-like" evidence="1">
    <location>
        <begin position="116"/>
        <end position="226"/>
    </location>
</feature>
<dbReference type="Pfam" id="PF10263">
    <property type="entry name" value="SprT-like"/>
    <property type="match status" value="1"/>
</dbReference>
<accession>A0A9P6GCR3</accession>
<reference evidence="2" key="1">
    <citation type="journal article" date="2020" name="Mol. Plant Microbe Interact.">
        <title>Genome Sequence of the Biocontrol Agent Coniothyrium minitans strain Conio (IMI 134523).</title>
        <authorList>
            <person name="Patel D."/>
            <person name="Shittu T.A."/>
            <person name="Baroncelli R."/>
            <person name="Muthumeenakshi S."/>
            <person name="Osborne T.H."/>
            <person name="Janganan T.K."/>
            <person name="Sreenivasaprasad S."/>
        </authorList>
    </citation>
    <scope>NUCLEOTIDE SEQUENCE</scope>
    <source>
        <strain evidence="2">Conio</strain>
    </source>
</reference>
<protein>
    <recommendedName>
        <fullName evidence="1">SprT-like domain-containing protein</fullName>
    </recommendedName>
</protein>